<dbReference type="EMBL" id="ADBJ01000038">
    <property type="protein sequence ID" value="EFA78518.1"/>
    <property type="molecule type" value="Genomic_DNA"/>
</dbReference>
<reference evidence="1 2" key="1">
    <citation type="journal article" date="2011" name="Genome Res.">
        <title>Phylogeny-wide analysis of social amoeba genomes highlights ancient origins for complex intercellular communication.</title>
        <authorList>
            <person name="Heidel A.J."/>
            <person name="Lawal H.M."/>
            <person name="Felder M."/>
            <person name="Schilde C."/>
            <person name="Helps N.R."/>
            <person name="Tunggal B."/>
            <person name="Rivero F."/>
            <person name="John U."/>
            <person name="Schleicher M."/>
            <person name="Eichinger L."/>
            <person name="Platzer M."/>
            <person name="Noegel A.A."/>
            <person name="Schaap P."/>
            <person name="Gloeckner G."/>
        </authorList>
    </citation>
    <scope>NUCLEOTIDE SEQUENCE [LARGE SCALE GENOMIC DNA]</scope>
    <source>
        <strain evidence="2">ATCC 26659 / Pp 5 / PN500</strain>
    </source>
</reference>
<protein>
    <submittedName>
        <fullName evidence="1">Uncharacterized protein</fullName>
    </submittedName>
</protein>
<gene>
    <name evidence="1" type="ORF">PPL_09170</name>
</gene>
<accession>D3BKT8</accession>
<dbReference type="InParanoid" id="D3BKT8"/>
<evidence type="ECO:0000313" key="2">
    <source>
        <dbReference type="Proteomes" id="UP000001396"/>
    </source>
</evidence>
<dbReference type="Proteomes" id="UP000001396">
    <property type="component" value="Unassembled WGS sequence"/>
</dbReference>
<dbReference type="RefSeq" id="XP_020430642.1">
    <property type="nucleotide sequence ID" value="XM_020579967.1"/>
</dbReference>
<organism evidence="1 2">
    <name type="scientific">Heterostelium pallidum (strain ATCC 26659 / Pp 5 / PN500)</name>
    <name type="common">Cellular slime mold</name>
    <name type="synonym">Polysphondylium pallidum</name>
    <dbReference type="NCBI Taxonomy" id="670386"/>
    <lineage>
        <taxon>Eukaryota</taxon>
        <taxon>Amoebozoa</taxon>
        <taxon>Evosea</taxon>
        <taxon>Eumycetozoa</taxon>
        <taxon>Dictyostelia</taxon>
        <taxon>Acytosteliales</taxon>
        <taxon>Acytosteliaceae</taxon>
        <taxon>Heterostelium</taxon>
    </lineage>
</organism>
<name>D3BKT8_HETP5</name>
<dbReference type="GeneID" id="31364645"/>
<sequence>MSVDKTVLTRFFDRYLNFKRYNHDNDFSLKGLDITGLLPIADLRDEQPKALLLFNVVDHFMDDGQSEDQIKLYNAFMLYVFNNLSDCSDSTELEEIVKIFSNLDEVFDVKLHCFDWIVSNLSTLNKFKFQLLFMVLKKIGNNQSIINTSISNTILRGIITFYDTIELEDLKSLRWLGNLFDSKDAENIELVSTFLNNLCTSVSPNEALIDVVYSLFYRLLNAADIFNHFCLPENVNGVELGNYSIYLMCLEIDSQFLVSDDLGLVDYLIYRISYNSTQSLIILDAYINRSIAIPRRLYEHLATISFNRGTVYNDVDFSLNPVALEIVDRPDNEKITILKVLLHLYNDYTTPSTTTVPYEYHDPLFIAAFLNMFELFNTPMYIEESIIMIQRFFESFTVDEFAKPLPIISINLFELFEHTTTFSYRMPLYVGKLLMSLSESHVTVIHDVIEYIGSDYCLFSRAPLSLLDRDIGFIPEAERISCLENLEVLTVTFILIEMYFDFNPNLCINSLDKLKINQMKINRDIIQLFQTTSIKSVTVIGYSFENIIDIIKHIGDSTKSITIIHRTEVFMSQAEFTESLNQIMQILSHPKFKSVQEIKFKASYCGRDYPMLNEAIIQSDLIDFKQFKYTVDNKYLTKYRLAQDEIDNQVSFDISLENSSDTITTVEKDDSWCSSGYA</sequence>
<proteinExistence type="predicted"/>
<comment type="caution">
    <text evidence="1">The sequence shown here is derived from an EMBL/GenBank/DDBJ whole genome shotgun (WGS) entry which is preliminary data.</text>
</comment>
<dbReference type="AlphaFoldDB" id="D3BKT8"/>
<keyword evidence="2" id="KW-1185">Reference proteome</keyword>
<evidence type="ECO:0000313" key="1">
    <source>
        <dbReference type="EMBL" id="EFA78518.1"/>
    </source>
</evidence>